<proteinExistence type="predicted"/>
<accession>A0A7M6DRN6</accession>
<sequence>FLSTKFQPNEGGPPKKKFYKPKDTWTANFYCLAEMGATHTPSSAEHQTFTDAGLGKKRIQLNNKASHLDLVLMLEEEYPKLATTNGRFMLHRAEGGGSGKRRLIRIATGPCGYSVPYLKDSCNIGHATIYVVPIQESLDMTKIVTRSYCSPTVECIFCGDFVELLLLQEHTKICSK</sequence>
<name>A0A7M6DRN6_9CNID</name>
<evidence type="ECO:0000313" key="2">
    <source>
        <dbReference type="Proteomes" id="UP000594262"/>
    </source>
</evidence>
<organism evidence="1 2">
    <name type="scientific">Clytia hemisphaerica</name>
    <dbReference type="NCBI Taxonomy" id="252671"/>
    <lineage>
        <taxon>Eukaryota</taxon>
        <taxon>Metazoa</taxon>
        <taxon>Cnidaria</taxon>
        <taxon>Hydrozoa</taxon>
        <taxon>Hydroidolina</taxon>
        <taxon>Leptothecata</taxon>
        <taxon>Obeliida</taxon>
        <taxon>Clytiidae</taxon>
        <taxon>Clytia</taxon>
    </lineage>
</organism>
<protein>
    <submittedName>
        <fullName evidence="1">Uncharacterized protein</fullName>
    </submittedName>
</protein>
<dbReference type="AlphaFoldDB" id="A0A7M6DRN6"/>
<keyword evidence="2" id="KW-1185">Reference proteome</keyword>
<reference evidence="1" key="1">
    <citation type="submission" date="2021-01" db="UniProtKB">
        <authorList>
            <consortium name="EnsemblMetazoa"/>
        </authorList>
    </citation>
    <scope>IDENTIFICATION</scope>
</reference>
<evidence type="ECO:0000313" key="1">
    <source>
        <dbReference type="EnsemblMetazoa" id="CLYHEMP025560.1"/>
    </source>
</evidence>
<dbReference type="EnsemblMetazoa" id="CLYHEMT025560.1">
    <property type="protein sequence ID" value="CLYHEMP025560.1"/>
    <property type="gene ID" value="CLYHEMG025560"/>
</dbReference>
<dbReference type="Proteomes" id="UP000594262">
    <property type="component" value="Unplaced"/>
</dbReference>
<dbReference type="OrthoDB" id="8911154at2759"/>